<evidence type="ECO:0000313" key="7">
    <source>
        <dbReference type="CGD" id="CAL0000162410"/>
    </source>
</evidence>
<protein>
    <recommendedName>
        <fullName evidence="6">Myosin-binding domain-containing protein</fullName>
    </recommendedName>
</protein>
<dbReference type="VEuPathDB" id="FungiDB:CD36_30210"/>
<feature type="compositionally biased region" description="Polar residues" evidence="5">
    <location>
        <begin position="755"/>
        <end position="764"/>
    </location>
</feature>
<evidence type="ECO:0000256" key="1">
    <source>
        <dbReference type="ARBA" id="ARBA00004308"/>
    </source>
</evidence>
<evidence type="ECO:0000313" key="8">
    <source>
        <dbReference type="EMBL" id="CAX40040.1"/>
    </source>
</evidence>
<feature type="region of interest" description="Disordered" evidence="5">
    <location>
        <begin position="62"/>
        <end position="103"/>
    </location>
</feature>
<feature type="compositionally biased region" description="Low complexity" evidence="5">
    <location>
        <begin position="128"/>
        <end position="149"/>
    </location>
</feature>
<dbReference type="CGD" id="CAL0000162410">
    <property type="gene designation" value="Cd36_30210"/>
</dbReference>
<dbReference type="HOGENOM" id="CLU_016173_0_0_1"/>
<dbReference type="EMBL" id="FM992695">
    <property type="protein sequence ID" value="CAX40040.1"/>
    <property type="molecule type" value="Genomic_DNA"/>
</dbReference>
<feature type="compositionally biased region" description="Polar residues" evidence="5">
    <location>
        <begin position="16"/>
        <end position="29"/>
    </location>
</feature>
<keyword evidence="2" id="KW-0812">Transmembrane</keyword>
<dbReference type="GO" id="GO:0012505">
    <property type="term" value="C:endomembrane system"/>
    <property type="evidence" value="ECO:0007669"/>
    <property type="project" value="UniProtKB-SubCell"/>
</dbReference>
<feature type="compositionally biased region" description="Low complexity" evidence="5">
    <location>
        <begin position="765"/>
        <end position="786"/>
    </location>
</feature>
<dbReference type="GO" id="GO:0017022">
    <property type="term" value="F:myosin binding"/>
    <property type="evidence" value="ECO:0007669"/>
    <property type="project" value="InterPro"/>
</dbReference>
<evidence type="ECO:0000313" key="9">
    <source>
        <dbReference type="Proteomes" id="UP000002605"/>
    </source>
</evidence>
<keyword evidence="9" id="KW-1185">Reference proteome</keyword>
<reference evidence="8 9" key="1">
    <citation type="journal article" date="2009" name="Genome Res.">
        <title>Comparative genomics of the fungal pathogens Candida dubliniensis and Candida albicans.</title>
        <authorList>
            <person name="Jackson A.P."/>
            <person name="Gamble J.A."/>
            <person name="Yeomans T."/>
            <person name="Moran G.P."/>
            <person name="Saunders D."/>
            <person name="Harris D."/>
            <person name="Aslett M."/>
            <person name="Barrell J.F."/>
            <person name="Butler G."/>
            <person name="Citiulo F."/>
            <person name="Coleman D.C."/>
            <person name="de Groot P.W.J."/>
            <person name="Goodwin T.J."/>
            <person name="Quail M.A."/>
            <person name="McQuillan J."/>
            <person name="Munro C.A."/>
            <person name="Pain A."/>
            <person name="Poulter R.T."/>
            <person name="Rajandream M.A."/>
            <person name="Renauld H."/>
            <person name="Spiering M.J."/>
            <person name="Tivey A."/>
            <person name="Gow N.A.R."/>
            <person name="Barrell B."/>
            <person name="Sullivan D.J."/>
            <person name="Berriman M."/>
        </authorList>
    </citation>
    <scope>NUCLEOTIDE SEQUENCE [LARGE SCALE GENOMIC DNA]</scope>
    <source>
        <strain evidence="9">CD36 / ATCC MYA-646 / CBS 7987 / NCPF 3949 / NRRL Y-17841</strain>
    </source>
</reference>
<proteinExistence type="predicted"/>
<evidence type="ECO:0000256" key="4">
    <source>
        <dbReference type="ARBA" id="ARBA00023136"/>
    </source>
</evidence>
<name>B9WLS8_CANDC</name>
<evidence type="ECO:0000256" key="5">
    <source>
        <dbReference type="SAM" id="MobiDB-lite"/>
    </source>
</evidence>
<evidence type="ECO:0000256" key="3">
    <source>
        <dbReference type="ARBA" id="ARBA00022989"/>
    </source>
</evidence>
<dbReference type="Proteomes" id="UP000002605">
    <property type="component" value="Chromosome R"/>
</dbReference>
<feature type="region of interest" description="Disordered" evidence="5">
    <location>
        <begin position="749"/>
        <end position="832"/>
    </location>
</feature>
<evidence type="ECO:0000259" key="6">
    <source>
        <dbReference type="Pfam" id="PF12632"/>
    </source>
</evidence>
<dbReference type="KEGG" id="cdu:CD36_30210"/>
<feature type="region of interest" description="Disordered" evidence="5">
    <location>
        <begin position="242"/>
        <end position="279"/>
    </location>
</feature>
<sequence>MNFDRFNPLSNYLYHPNNNSPLRSTTRQGSEVPIQSIHTEVVDDDHDVGGEMSDWGIEESTQTKVNNNNNNSNSNNNLSGGNGLLSSPSIKSNSTTTTSNQTNYNKNAIHNQLIDDFFPLPPAPPQPSYIHQQHQQHQQHHQQPQQQQQNHYINHPLRKLSTTSSQPITPKETIEFDFKYYYDSLINNQISFNTENFSKFIKRYLSLENKLNEFWEKFQYNLVLSNNLLKDSMILSIKNDINNGKDSKDNNNNSKDNNSNNNLSENNDHSINNNKFKNDDDNYDDNYDYDYDSFIYSINNDGTILKILNRQYELNYNYNYNNMKIIILIILMIIYLLKQQQLLKYNSNNNSNGYGYGYSHGYGHGHGLSMKIQFKLFKIIIYISMKLIKVKKFKLIIESNQILLNLQKFLIMNYKINQKLINLKEYGEQFQGNNNIDHIDHVDHNEEFEKLKQYLYHILSLLNLNLQNSIIKLLPFMNGELLEQYCLMNNIKLDILNQENESFTTSHNGYGKNLDFKSKSKSLSSSSLSLENINYYFNKFDNLRKLFICQLLIINHHQPCKFNFFLYKLMDQFNINDKNFNLINFNSSKLKIIHNLLIDHNLILSNINGLFEKFEFVNQLKLNNKNKNKNKNKTTTTTTTTVVTDTTTNVLNNSFMSKPTSSLLLPPPPSSSSSSSSSIHLDDLINKLSNLTINLKYFQKYNNSIKNFHNIDEHQDKLLIFNQFKQDLNNIKSLYKLCLNDLYQESSNNSQQYSIPPQLQVQPQSPTTTSTTTTSTTTISSPTNSNGNRFSLKEFSIIKKRSSITTPTTNTNTNTSTSNGSGNGNGNGNINHINSKRFSGAFTVIQPNRFSSITNISEIEDFNI</sequence>
<keyword evidence="4" id="KW-0472">Membrane</keyword>
<dbReference type="RefSeq" id="XP_002422039.1">
    <property type="nucleotide sequence ID" value="XM_002421994.1"/>
</dbReference>
<dbReference type="InterPro" id="IPR026859">
    <property type="entry name" value="Myosin-bd"/>
</dbReference>
<accession>B9WLS8</accession>
<dbReference type="OrthoDB" id="4089780at2759"/>
<feature type="compositionally biased region" description="Low complexity" evidence="5">
    <location>
        <begin position="66"/>
        <end position="103"/>
    </location>
</feature>
<feature type="domain" description="Myosin-binding" evidence="6">
    <location>
        <begin position="329"/>
        <end position="615"/>
    </location>
</feature>
<dbReference type="GeneID" id="8050153"/>
<gene>
    <name evidence="7" type="ordered locus">Cd36_30210</name>
    <name evidence="8" type="ORF">CD36_30210</name>
</gene>
<dbReference type="AlphaFoldDB" id="B9WLS8"/>
<dbReference type="eggNOG" id="ENOG502RPM0">
    <property type="taxonomic scope" value="Eukaryota"/>
</dbReference>
<feature type="region of interest" description="Disordered" evidence="5">
    <location>
        <begin position="115"/>
        <end position="149"/>
    </location>
</feature>
<feature type="region of interest" description="Disordered" evidence="5">
    <location>
        <begin position="1"/>
        <end position="31"/>
    </location>
</feature>
<evidence type="ECO:0000256" key="2">
    <source>
        <dbReference type="ARBA" id="ARBA00022692"/>
    </source>
</evidence>
<dbReference type="Pfam" id="PF12632">
    <property type="entry name" value="Vezatin"/>
    <property type="match status" value="1"/>
</dbReference>
<feature type="compositionally biased region" description="Low complexity" evidence="5">
    <location>
        <begin position="250"/>
        <end position="275"/>
    </location>
</feature>
<organism evidence="8 9">
    <name type="scientific">Candida dubliniensis (strain CD36 / ATCC MYA-646 / CBS 7987 / NCPF 3949 / NRRL Y-17841)</name>
    <name type="common">Yeast</name>
    <dbReference type="NCBI Taxonomy" id="573826"/>
    <lineage>
        <taxon>Eukaryota</taxon>
        <taxon>Fungi</taxon>
        <taxon>Dikarya</taxon>
        <taxon>Ascomycota</taxon>
        <taxon>Saccharomycotina</taxon>
        <taxon>Pichiomycetes</taxon>
        <taxon>Debaryomycetaceae</taxon>
        <taxon>Candida/Lodderomyces clade</taxon>
        <taxon>Candida</taxon>
    </lineage>
</organism>
<comment type="subcellular location">
    <subcellularLocation>
        <location evidence="1">Endomembrane system</location>
    </subcellularLocation>
</comment>
<keyword evidence="3" id="KW-1133">Transmembrane helix</keyword>
<feature type="compositionally biased region" description="Low complexity" evidence="5">
    <location>
        <begin position="803"/>
        <end position="820"/>
    </location>
</feature>
<dbReference type="SUPFAM" id="SSF81995">
    <property type="entry name" value="beta-sandwich domain of Sec23/24"/>
    <property type="match status" value="1"/>
</dbReference>